<accession>A0ABP3E798</accession>
<comment type="caution">
    <text evidence="3">The sequence shown here is derived from an EMBL/GenBank/DDBJ whole genome shotgun (WGS) entry which is preliminary data.</text>
</comment>
<evidence type="ECO:0000256" key="1">
    <source>
        <dbReference type="ARBA" id="ARBA00023284"/>
    </source>
</evidence>
<protein>
    <submittedName>
        <fullName evidence="3">TlpA disulfide reductase family protein</fullName>
    </submittedName>
</protein>
<dbReference type="Proteomes" id="UP001500657">
    <property type="component" value="Unassembled WGS sequence"/>
</dbReference>
<dbReference type="InterPro" id="IPR013766">
    <property type="entry name" value="Thioredoxin_domain"/>
</dbReference>
<dbReference type="InterPro" id="IPR000866">
    <property type="entry name" value="AhpC/TSA"/>
</dbReference>
<sequence length="177" mass="19073">MIFSRSNWIILGLAVLAAGVGGYWQRQAEAPPPSVPLVGQPAPALELRDIGGKMHDLASYRGHPVVLNFWASWCLPCREEMPALDRAQQRHGASGVTVIGVAMDQSAAVRAYLAAHPVSYPIVLGQLSHPSSAYRFGDSSDVLPYSVLIGADGRVMAQHAGPLDDARLRQWLAPRVD</sequence>
<dbReference type="InterPro" id="IPR017937">
    <property type="entry name" value="Thioredoxin_CS"/>
</dbReference>
<dbReference type="PROSITE" id="PS00194">
    <property type="entry name" value="THIOREDOXIN_1"/>
    <property type="match status" value="1"/>
</dbReference>
<dbReference type="Pfam" id="PF00578">
    <property type="entry name" value="AhpC-TSA"/>
    <property type="match status" value="1"/>
</dbReference>
<dbReference type="SUPFAM" id="SSF52833">
    <property type="entry name" value="Thioredoxin-like"/>
    <property type="match status" value="1"/>
</dbReference>
<dbReference type="PANTHER" id="PTHR42852">
    <property type="entry name" value="THIOL:DISULFIDE INTERCHANGE PROTEIN DSBE"/>
    <property type="match status" value="1"/>
</dbReference>
<evidence type="ECO:0000313" key="4">
    <source>
        <dbReference type="Proteomes" id="UP001500657"/>
    </source>
</evidence>
<dbReference type="Gene3D" id="3.40.30.10">
    <property type="entry name" value="Glutaredoxin"/>
    <property type="match status" value="1"/>
</dbReference>
<dbReference type="CDD" id="cd02966">
    <property type="entry name" value="TlpA_like_family"/>
    <property type="match status" value="1"/>
</dbReference>
<dbReference type="EMBL" id="BAAAFO010000003">
    <property type="protein sequence ID" value="GAA0254662.1"/>
    <property type="molecule type" value="Genomic_DNA"/>
</dbReference>
<evidence type="ECO:0000313" key="3">
    <source>
        <dbReference type="EMBL" id="GAA0254662.1"/>
    </source>
</evidence>
<gene>
    <name evidence="3" type="ORF">GCM10009126_19800</name>
</gene>
<proteinExistence type="predicted"/>
<reference evidence="4" key="1">
    <citation type="journal article" date="2019" name="Int. J. Syst. Evol. Microbiol.">
        <title>The Global Catalogue of Microorganisms (GCM) 10K type strain sequencing project: providing services to taxonomists for standard genome sequencing and annotation.</title>
        <authorList>
            <consortium name="The Broad Institute Genomics Platform"/>
            <consortium name="The Broad Institute Genome Sequencing Center for Infectious Disease"/>
            <person name="Wu L."/>
            <person name="Ma J."/>
        </authorList>
    </citation>
    <scope>NUCLEOTIDE SEQUENCE [LARGE SCALE GENOMIC DNA]</scope>
    <source>
        <strain evidence="4">JCM 16242</strain>
    </source>
</reference>
<name>A0ABP3E798_9GAMM</name>
<dbReference type="InterPro" id="IPR036249">
    <property type="entry name" value="Thioredoxin-like_sf"/>
</dbReference>
<keyword evidence="1" id="KW-0676">Redox-active center</keyword>
<dbReference type="PROSITE" id="PS51352">
    <property type="entry name" value="THIOREDOXIN_2"/>
    <property type="match status" value="1"/>
</dbReference>
<keyword evidence="4" id="KW-1185">Reference proteome</keyword>
<evidence type="ECO:0000259" key="2">
    <source>
        <dbReference type="PROSITE" id="PS51352"/>
    </source>
</evidence>
<organism evidence="3 4">
    <name type="scientific">Rhodanobacter caeni</name>
    <dbReference type="NCBI Taxonomy" id="657654"/>
    <lineage>
        <taxon>Bacteria</taxon>
        <taxon>Pseudomonadati</taxon>
        <taxon>Pseudomonadota</taxon>
        <taxon>Gammaproteobacteria</taxon>
        <taxon>Lysobacterales</taxon>
        <taxon>Rhodanobacteraceae</taxon>
        <taxon>Rhodanobacter</taxon>
    </lineage>
</organism>
<dbReference type="RefSeq" id="WP_343882617.1">
    <property type="nucleotide sequence ID" value="NZ_BAAAFO010000003.1"/>
</dbReference>
<dbReference type="InterPro" id="IPR050553">
    <property type="entry name" value="Thioredoxin_ResA/DsbE_sf"/>
</dbReference>
<feature type="domain" description="Thioredoxin" evidence="2">
    <location>
        <begin position="36"/>
        <end position="177"/>
    </location>
</feature>
<dbReference type="PANTHER" id="PTHR42852:SF13">
    <property type="entry name" value="PROTEIN DIPZ"/>
    <property type="match status" value="1"/>
</dbReference>